<reference evidence="11" key="2">
    <citation type="submission" date="2025-09" db="UniProtKB">
        <authorList>
            <consortium name="Ensembl"/>
        </authorList>
    </citation>
    <scope>IDENTIFICATION</scope>
</reference>
<keyword evidence="5" id="KW-0238">DNA-binding</keyword>
<dbReference type="GO" id="GO:0046983">
    <property type="term" value="F:protein dimerization activity"/>
    <property type="evidence" value="ECO:0007669"/>
    <property type="project" value="InterPro"/>
</dbReference>
<dbReference type="CDD" id="cd11462">
    <property type="entry name" value="bHLH-O_HES7"/>
    <property type="match status" value="1"/>
</dbReference>
<dbReference type="GO" id="GO:0048511">
    <property type="term" value="P:rhythmic process"/>
    <property type="evidence" value="ECO:0007669"/>
    <property type="project" value="Ensembl"/>
</dbReference>
<evidence type="ECO:0000259" key="10">
    <source>
        <dbReference type="PROSITE" id="PS50888"/>
    </source>
</evidence>
<keyword evidence="3" id="KW-0678">Repressor</keyword>
<dbReference type="GO" id="GO:0036342">
    <property type="term" value="P:post-anal tail morphogenesis"/>
    <property type="evidence" value="ECO:0007669"/>
    <property type="project" value="Ensembl"/>
</dbReference>
<dbReference type="GeneTree" id="ENSGT00730000111282"/>
<evidence type="ECO:0000256" key="1">
    <source>
        <dbReference type="ARBA" id="ARBA00004123"/>
    </source>
</evidence>
<protein>
    <submittedName>
        <fullName evidence="11">Hes family bHLH transcription factor 7</fullName>
    </submittedName>
</protein>
<evidence type="ECO:0000256" key="3">
    <source>
        <dbReference type="ARBA" id="ARBA00022491"/>
    </source>
</evidence>
<dbReference type="InterPro" id="IPR036638">
    <property type="entry name" value="HLH_DNA-bd_sf"/>
</dbReference>
<dbReference type="Gene3D" id="4.10.280.10">
    <property type="entry name" value="Helix-loop-helix DNA-binding domain"/>
    <property type="match status" value="1"/>
</dbReference>
<dbReference type="AlphaFoldDB" id="A0A8C4YHL4"/>
<dbReference type="Pfam" id="PF00010">
    <property type="entry name" value="HLH"/>
    <property type="match status" value="1"/>
</dbReference>
<sequence>GVFGERAVHRGGPGMLKPLAEKRRRERINRSLEELRVLLLDRTRHQTLQNRKVEKAEILELAVRYLRDWSAPAGQGRVLQADPLQRCYLLGFRECLLRLSAFVRDAQPCVQGQLLDTLHLYLAAKCRQVPPEPSPPEPACRLRPGLPPPPTCPVSPSPSSPAQPRHRPFHRPGAPETHATDPFTAPGPRRDTDEAAASKGEPPQPAVWRPWP</sequence>
<reference evidence="11" key="1">
    <citation type="submission" date="2025-08" db="UniProtKB">
        <authorList>
            <consortium name="Ensembl"/>
        </authorList>
    </citation>
    <scope>IDENTIFICATION</scope>
</reference>
<dbReference type="InterPro" id="IPR050370">
    <property type="entry name" value="HES_HEY"/>
</dbReference>
<keyword evidence="6" id="KW-0804">Transcription</keyword>
<evidence type="ECO:0000256" key="2">
    <source>
        <dbReference type="ARBA" id="ARBA00022473"/>
    </source>
</evidence>
<dbReference type="GO" id="GO:0007219">
    <property type="term" value="P:Notch signaling pathway"/>
    <property type="evidence" value="ECO:0007669"/>
    <property type="project" value="Ensembl"/>
</dbReference>
<keyword evidence="4" id="KW-0805">Transcription regulation</keyword>
<dbReference type="Ensembl" id="ENSGEVT00005026741.1">
    <property type="protein sequence ID" value="ENSGEVP00005025439.1"/>
    <property type="gene ID" value="ENSGEVG00005018024.1"/>
</dbReference>
<dbReference type="FunFam" id="4.10.280.10:FF:000063">
    <property type="entry name" value="transcription factor HES-7 isoform X1"/>
    <property type="match status" value="1"/>
</dbReference>
<dbReference type="GO" id="GO:0000122">
    <property type="term" value="P:negative regulation of transcription by RNA polymerase II"/>
    <property type="evidence" value="ECO:0007669"/>
    <property type="project" value="Ensembl"/>
</dbReference>
<keyword evidence="2" id="KW-0217">Developmental protein</keyword>
<keyword evidence="7" id="KW-0539">Nucleus</keyword>
<evidence type="ECO:0000256" key="4">
    <source>
        <dbReference type="ARBA" id="ARBA00023015"/>
    </source>
</evidence>
<accession>A0A8C4YHL4</accession>
<evidence type="ECO:0000256" key="8">
    <source>
        <dbReference type="ARBA" id="ARBA00023791"/>
    </source>
</evidence>
<dbReference type="InterPro" id="IPR032644">
    <property type="entry name" value="HES-7_bHLH-O"/>
</dbReference>
<organism evidence="11 12">
    <name type="scientific">Gopherus evgoodei</name>
    <name type="common">Goodes thornscrub tortoise</name>
    <dbReference type="NCBI Taxonomy" id="1825980"/>
    <lineage>
        <taxon>Eukaryota</taxon>
        <taxon>Metazoa</taxon>
        <taxon>Chordata</taxon>
        <taxon>Craniata</taxon>
        <taxon>Vertebrata</taxon>
        <taxon>Euteleostomi</taxon>
        <taxon>Archelosauria</taxon>
        <taxon>Testudinata</taxon>
        <taxon>Testudines</taxon>
        <taxon>Cryptodira</taxon>
        <taxon>Durocryptodira</taxon>
        <taxon>Testudinoidea</taxon>
        <taxon>Testudinidae</taxon>
        <taxon>Gopherus</taxon>
    </lineage>
</organism>
<dbReference type="PROSITE" id="PS50888">
    <property type="entry name" value="BHLH"/>
    <property type="match status" value="1"/>
</dbReference>
<evidence type="ECO:0000313" key="12">
    <source>
        <dbReference type="Proteomes" id="UP000694390"/>
    </source>
</evidence>
<dbReference type="GO" id="GO:0005634">
    <property type="term" value="C:nucleus"/>
    <property type="evidence" value="ECO:0007669"/>
    <property type="project" value="UniProtKB-SubCell"/>
</dbReference>
<evidence type="ECO:0000256" key="5">
    <source>
        <dbReference type="ARBA" id="ARBA00023125"/>
    </source>
</evidence>
<keyword evidence="12" id="KW-1185">Reference proteome</keyword>
<dbReference type="InterPro" id="IPR011598">
    <property type="entry name" value="bHLH_dom"/>
</dbReference>
<dbReference type="GO" id="GO:0001756">
    <property type="term" value="P:somitogenesis"/>
    <property type="evidence" value="ECO:0007669"/>
    <property type="project" value="Ensembl"/>
</dbReference>
<name>A0A8C4YHL4_9SAUR</name>
<comment type="subcellular location">
    <subcellularLocation>
        <location evidence="1">Nucleus</location>
    </subcellularLocation>
</comment>
<dbReference type="SUPFAM" id="SSF47459">
    <property type="entry name" value="HLH, helix-loop-helix DNA-binding domain"/>
    <property type="match status" value="1"/>
</dbReference>
<dbReference type="GO" id="GO:0001501">
    <property type="term" value="P:skeletal system development"/>
    <property type="evidence" value="ECO:0007669"/>
    <property type="project" value="Ensembl"/>
</dbReference>
<dbReference type="PANTHER" id="PTHR10985">
    <property type="entry name" value="BASIC HELIX-LOOP-HELIX TRANSCRIPTION FACTOR, HES-RELATED"/>
    <property type="match status" value="1"/>
</dbReference>
<dbReference type="GO" id="GO:0000977">
    <property type="term" value="F:RNA polymerase II transcription regulatory region sequence-specific DNA binding"/>
    <property type="evidence" value="ECO:0007669"/>
    <property type="project" value="Ensembl"/>
</dbReference>
<feature type="domain" description="BHLH" evidence="10">
    <location>
        <begin position="12"/>
        <end position="69"/>
    </location>
</feature>
<comment type="subunit">
    <text evidence="8">Transcription repression requires formation of a complex with a corepressor protein of the Groucho/TLE family.</text>
</comment>
<evidence type="ECO:0000313" key="11">
    <source>
        <dbReference type="Ensembl" id="ENSGEVP00005025439.1"/>
    </source>
</evidence>
<dbReference type="Proteomes" id="UP000694390">
    <property type="component" value="Unassembled WGS sequence"/>
</dbReference>
<evidence type="ECO:0000256" key="6">
    <source>
        <dbReference type="ARBA" id="ARBA00023163"/>
    </source>
</evidence>
<proteinExistence type="predicted"/>
<evidence type="ECO:0000256" key="9">
    <source>
        <dbReference type="SAM" id="MobiDB-lite"/>
    </source>
</evidence>
<gene>
    <name evidence="11" type="primary">HES7</name>
</gene>
<dbReference type="OrthoDB" id="6085656at2759"/>
<dbReference type="SMART" id="SM00353">
    <property type="entry name" value="HLH"/>
    <property type="match status" value="1"/>
</dbReference>
<evidence type="ECO:0000256" key="7">
    <source>
        <dbReference type="ARBA" id="ARBA00023242"/>
    </source>
</evidence>
<feature type="compositionally biased region" description="Pro residues" evidence="9">
    <location>
        <begin position="145"/>
        <end position="161"/>
    </location>
</feature>
<feature type="region of interest" description="Disordered" evidence="9">
    <location>
        <begin position="132"/>
        <end position="212"/>
    </location>
</feature>